<dbReference type="GO" id="GO:0003755">
    <property type="term" value="F:peptidyl-prolyl cis-trans isomerase activity"/>
    <property type="evidence" value="ECO:0007669"/>
    <property type="project" value="UniProtKB-KW"/>
</dbReference>
<dbReference type="PANTHER" id="PTHR43811:SF19">
    <property type="entry name" value="39 KDA FK506-BINDING NUCLEAR PROTEIN"/>
    <property type="match status" value="1"/>
</dbReference>
<accession>C7QYZ3</accession>
<evidence type="ECO:0000313" key="11">
    <source>
        <dbReference type="Proteomes" id="UP000000628"/>
    </source>
</evidence>
<organism evidence="10 11">
    <name type="scientific">Jonesia denitrificans (strain ATCC 14870 / DSM 20603 / BCRC 15368 / CIP 55.134 / JCM 11481 / NBRC 15587 / NCTC 10816 / Prevot 55134)</name>
    <name type="common">Listeria denitrificans</name>
    <dbReference type="NCBI Taxonomy" id="471856"/>
    <lineage>
        <taxon>Bacteria</taxon>
        <taxon>Bacillati</taxon>
        <taxon>Actinomycetota</taxon>
        <taxon>Actinomycetes</taxon>
        <taxon>Micrococcales</taxon>
        <taxon>Jonesiaceae</taxon>
        <taxon>Jonesia</taxon>
    </lineage>
</organism>
<keyword evidence="4 6" id="KW-0697">Rotamase</keyword>
<feature type="region of interest" description="Disordered" evidence="7">
    <location>
        <begin position="22"/>
        <end position="51"/>
    </location>
</feature>
<dbReference type="KEGG" id="jde:Jden_1737"/>
<comment type="catalytic activity">
    <reaction evidence="1 6">
        <text>[protein]-peptidylproline (omega=180) = [protein]-peptidylproline (omega=0)</text>
        <dbReference type="Rhea" id="RHEA:16237"/>
        <dbReference type="Rhea" id="RHEA-COMP:10747"/>
        <dbReference type="Rhea" id="RHEA-COMP:10748"/>
        <dbReference type="ChEBI" id="CHEBI:83833"/>
        <dbReference type="ChEBI" id="CHEBI:83834"/>
        <dbReference type="EC" id="5.2.1.8"/>
    </reaction>
</comment>
<dbReference type="PROSITE" id="PS51257">
    <property type="entry name" value="PROKAR_LIPOPROTEIN"/>
    <property type="match status" value="1"/>
</dbReference>
<evidence type="ECO:0000256" key="7">
    <source>
        <dbReference type="SAM" id="MobiDB-lite"/>
    </source>
</evidence>
<evidence type="ECO:0000256" key="2">
    <source>
        <dbReference type="ARBA" id="ARBA00006577"/>
    </source>
</evidence>
<feature type="compositionally biased region" description="Low complexity" evidence="7">
    <location>
        <begin position="22"/>
        <end position="47"/>
    </location>
</feature>
<sequence>MKIRPLRSLAAAALVTTLALTGCSSDDSADDAPSATETQTDGATDTTSDADKATLEKVSVTTSDDAKPEVTFDGPLTFEGNAAYTAEQGDGGELAEGNLVAVNMSVYSGEDASATNSTYDNDALTHLLLDPTQIPASFVAAMTEAGVGGTVLLGQPGVEATEEGGTTQPAYVYVVEIEQSVPTSAQGEDVAQDDDSLPQVTLDDTGKPSVEIPDGYKGTDELQVITLKKGDGPEVGEMDFVWSQYSGWQLDGTQFDSSWERGKPMGFQLMQVIQGWSEGLAGVPIGSQVMLIVPGDMGYGEGEGTSDSGQPLGDLIFVVDVLGVN</sequence>
<evidence type="ECO:0000259" key="9">
    <source>
        <dbReference type="PROSITE" id="PS50059"/>
    </source>
</evidence>
<dbReference type="HOGENOM" id="CLU_053307_0_0_11"/>
<dbReference type="SUPFAM" id="SSF54534">
    <property type="entry name" value="FKBP-like"/>
    <property type="match status" value="1"/>
</dbReference>
<dbReference type="InterPro" id="IPR001179">
    <property type="entry name" value="PPIase_FKBP_dom"/>
</dbReference>
<dbReference type="Gene3D" id="3.10.50.40">
    <property type="match status" value="1"/>
</dbReference>
<protein>
    <recommendedName>
        <fullName evidence="3 6">peptidylprolyl isomerase</fullName>
        <ecNumber evidence="3 6">5.2.1.8</ecNumber>
    </recommendedName>
</protein>
<reference evidence="10 11" key="1">
    <citation type="journal article" date="2009" name="Stand. Genomic Sci.">
        <title>Complete genome sequence of Jonesia denitrificans type strain (Prevot 55134).</title>
        <authorList>
            <person name="Pukall R."/>
            <person name="Gehrich-Schroter G."/>
            <person name="Lapidus A."/>
            <person name="Nolan M."/>
            <person name="Glavina Del Rio T."/>
            <person name="Lucas S."/>
            <person name="Chen F."/>
            <person name="Tice H."/>
            <person name="Pitluck S."/>
            <person name="Cheng J.F."/>
            <person name="Copeland A."/>
            <person name="Saunders E."/>
            <person name="Brettin T."/>
            <person name="Detter J.C."/>
            <person name="Bruce D."/>
            <person name="Goodwin L."/>
            <person name="Pati A."/>
            <person name="Ivanova N."/>
            <person name="Mavromatis K."/>
            <person name="Ovchinnikova G."/>
            <person name="Chen A."/>
            <person name="Palaniappan K."/>
            <person name="Land M."/>
            <person name="Hauser L."/>
            <person name="Chang Y.J."/>
            <person name="Jeffries C.D."/>
            <person name="Chain P."/>
            <person name="Goker M."/>
            <person name="Bristow J."/>
            <person name="Eisen J.A."/>
            <person name="Markowitz V."/>
            <person name="Hugenholtz P."/>
            <person name="Kyrpides N.C."/>
            <person name="Klenk H.P."/>
            <person name="Han C."/>
        </authorList>
    </citation>
    <scope>NUCLEOTIDE SEQUENCE [LARGE SCALE GENOMIC DNA]</scope>
    <source>
        <strain evidence="11">ATCC 14870 / DSM 20603 / BCRC 15368 / CIP 55.134 / JCM 11481 / NBRC 15587 / NCTC 10816 / Prevot 55134</strain>
    </source>
</reference>
<dbReference type="RefSeq" id="WP_015772010.1">
    <property type="nucleotide sequence ID" value="NC_013174.1"/>
</dbReference>
<dbReference type="AlphaFoldDB" id="C7QYZ3"/>
<feature type="domain" description="PPIase FKBP-type" evidence="9">
    <location>
        <begin position="238"/>
        <end position="325"/>
    </location>
</feature>
<evidence type="ECO:0000256" key="5">
    <source>
        <dbReference type="ARBA" id="ARBA00023235"/>
    </source>
</evidence>
<keyword evidence="5 6" id="KW-0413">Isomerase</keyword>
<dbReference type="Pfam" id="PF00254">
    <property type="entry name" value="FKBP_C"/>
    <property type="match status" value="1"/>
</dbReference>
<evidence type="ECO:0000256" key="3">
    <source>
        <dbReference type="ARBA" id="ARBA00013194"/>
    </source>
</evidence>
<dbReference type="PROSITE" id="PS50059">
    <property type="entry name" value="FKBP_PPIASE"/>
    <property type="match status" value="1"/>
</dbReference>
<dbReference type="PANTHER" id="PTHR43811">
    <property type="entry name" value="FKBP-TYPE PEPTIDYL-PROLYL CIS-TRANS ISOMERASE FKPA"/>
    <property type="match status" value="1"/>
</dbReference>
<evidence type="ECO:0000256" key="1">
    <source>
        <dbReference type="ARBA" id="ARBA00000971"/>
    </source>
</evidence>
<proteinExistence type="inferred from homology"/>
<keyword evidence="8" id="KW-0732">Signal</keyword>
<keyword evidence="11" id="KW-1185">Reference proteome</keyword>
<feature type="signal peptide" evidence="8">
    <location>
        <begin position="1"/>
        <end position="29"/>
    </location>
</feature>
<dbReference type="eggNOG" id="COG0545">
    <property type="taxonomic scope" value="Bacteria"/>
</dbReference>
<evidence type="ECO:0000313" key="10">
    <source>
        <dbReference type="EMBL" id="ACV09382.1"/>
    </source>
</evidence>
<comment type="similarity">
    <text evidence="2">Belongs to the FKBP-type PPIase family.</text>
</comment>
<dbReference type="InterPro" id="IPR046357">
    <property type="entry name" value="PPIase_dom_sf"/>
</dbReference>
<feature type="chain" id="PRO_5002983325" description="peptidylprolyl isomerase" evidence="8">
    <location>
        <begin position="30"/>
        <end position="325"/>
    </location>
</feature>
<name>C7QYZ3_JONDD</name>
<evidence type="ECO:0000256" key="8">
    <source>
        <dbReference type="SAM" id="SignalP"/>
    </source>
</evidence>
<gene>
    <name evidence="10" type="ordered locus">Jden_1737</name>
</gene>
<dbReference type="STRING" id="471856.Jden_1737"/>
<dbReference type="EC" id="5.2.1.8" evidence="3 6"/>
<dbReference type="Proteomes" id="UP000000628">
    <property type="component" value="Chromosome"/>
</dbReference>
<dbReference type="OrthoDB" id="25996at2"/>
<dbReference type="EMBL" id="CP001706">
    <property type="protein sequence ID" value="ACV09382.1"/>
    <property type="molecule type" value="Genomic_DNA"/>
</dbReference>
<evidence type="ECO:0000256" key="4">
    <source>
        <dbReference type="ARBA" id="ARBA00023110"/>
    </source>
</evidence>
<evidence type="ECO:0000256" key="6">
    <source>
        <dbReference type="PROSITE-ProRule" id="PRU00277"/>
    </source>
</evidence>